<organism evidence="1 2">
    <name type="scientific">Nyssa sinensis</name>
    <dbReference type="NCBI Taxonomy" id="561372"/>
    <lineage>
        <taxon>Eukaryota</taxon>
        <taxon>Viridiplantae</taxon>
        <taxon>Streptophyta</taxon>
        <taxon>Embryophyta</taxon>
        <taxon>Tracheophyta</taxon>
        <taxon>Spermatophyta</taxon>
        <taxon>Magnoliopsida</taxon>
        <taxon>eudicotyledons</taxon>
        <taxon>Gunneridae</taxon>
        <taxon>Pentapetalae</taxon>
        <taxon>asterids</taxon>
        <taxon>Cornales</taxon>
        <taxon>Nyssaceae</taxon>
        <taxon>Nyssa</taxon>
    </lineage>
</organism>
<dbReference type="EMBL" id="CM018033">
    <property type="protein sequence ID" value="KAA8545793.1"/>
    <property type="molecule type" value="Genomic_DNA"/>
</dbReference>
<reference evidence="1 2" key="1">
    <citation type="submission" date="2019-09" db="EMBL/GenBank/DDBJ databases">
        <title>A chromosome-level genome assembly of the Chinese tupelo Nyssa sinensis.</title>
        <authorList>
            <person name="Yang X."/>
            <person name="Kang M."/>
            <person name="Yang Y."/>
            <person name="Xiong H."/>
            <person name="Wang M."/>
            <person name="Zhang Z."/>
            <person name="Wang Z."/>
            <person name="Wu H."/>
            <person name="Ma T."/>
            <person name="Liu J."/>
            <person name="Xi Z."/>
        </authorList>
    </citation>
    <scope>NUCLEOTIDE SEQUENCE [LARGE SCALE GENOMIC DNA]</scope>
    <source>
        <strain evidence="1">J267</strain>
        <tissue evidence="1">Leaf</tissue>
    </source>
</reference>
<dbReference type="AlphaFoldDB" id="A0A5J5BRQ2"/>
<dbReference type="Proteomes" id="UP000325577">
    <property type="component" value="Linkage Group LG10"/>
</dbReference>
<gene>
    <name evidence="1" type="ORF">F0562_020756</name>
</gene>
<sequence length="107" mass="12451">MARAGVFTKTNLLVFRESKTFRRYASKLAADLELEDKHRSIKQDDPPFWVPHPRTGIYFPKGHEWVMKDVPDGAASFAQTYWLRNIVGVDHKPDPHLTLPDYNFHTN</sequence>
<proteinExistence type="predicted"/>
<name>A0A5J5BRQ2_9ASTE</name>
<evidence type="ECO:0000313" key="1">
    <source>
        <dbReference type="EMBL" id="KAA8545793.1"/>
    </source>
</evidence>
<keyword evidence="2" id="KW-1185">Reference proteome</keyword>
<protein>
    <submittedName>
        <fullName evidence="1">Uncharacterized protein</fullName>
    </submittedName>
</protein>
<accession>A0A5J5BRQ2</accession>
<evidence type="ECO:0000313" key="2">
    <source>
        <dbReference type="Proteomes" id="UP000325577"/>
    </source>
</evidence>
<dbReference type="OrthoDB" id="1930788at2759"/>
<dbReference type="PANTHER" id="PTHR35109">
    <property type="entry name" value="GLUTAMATE RACEMASE"/>
    <property type="match status" value="1"/>
</dbReference>
<dbReference type="PANTHER" id="PTHR35109:SF1">
    <property type="entry name" value="GLUTAMATE RACEMASE"/>
    <property type="match status" value="1"/>
</dbReference>